<accession>A0A8T4GDU8</accession>
<organism evidence="2 3">
    <name type="scientific">Halorubrum alkaliphilum</name>
    <dbReference type="NCBI Taxonomy" id="261290"/>
    <lineage>
        <taxon>Archaea</taxon>
        <taxon>Methanobacteriati</taxon>
        <taxon>Methanobacteriota</taxon>
        <taxon>Stenosarchaea group</taxon>
        <taxon>Halobacteria</taxon>
        <taxon>Halobacteriales</taxon>
        <taxon>Haloferacaceae</taxon>
        <taxon>Halorubrum</taxon>
    </lineage>
</organism>
<dbReference type="EMBL" id="JAGGKQ010000002">
    <property type="protein sequence ID" value="MBP1921412.1"/>
    <property type="molecule type" value="Genomic_DNA"/>
</dbReference>
<protein>
    <submittedName>
        <fullName evidence="2">Uncharacterized protein</fullName>
    </submittedName>
</protein>
<dbReference type="Proteomes" id="UP000823588">
    <property type="component" value="Unassembled WGS sequence"/>
</dbReference>
<name>A0A8T4GDU8_9EURY</name>
<evidence type="ECO:0000256" key="1">
    <source>
        <dbReference type="SAM" id="Phobius"/>
    </source>
</evidence>
<keyword evidence="1" id="KW-0472">Membrane</keyword>
<reference evidence="2" key="1">
    <citation type="submission" date="2021-03" db="EMBL/GenBank/DDBJ databases">
        <title>Genomic Encyclopedia of Type Strains, Phase IV (KMG-IV): sequencing the most valuable type-strain genomes for metagenomic binning, comparative biology and taxonomic classification.</title>
        <authorList>
            <person name="Goeker M."/>
        </authorList>
    </citation>
    <scope>NUCLEOTIDE SEQUENCE</scope>
    <source>
        <strain evidence="2">DSM 23564</strain>
    </source>
</reference>
<dbReference type="OrthoDB" id="319208at2157"/>
<evidence type="ECO:0000313" key="2">
    <source>
        <dbReference type="EMBL" id="MBP1921412.1"/>
    </source>
</evidence>
<sequence length="84" mass="9056">MPHIRGAIHGTAAMVTLIVGSILTSTVREHVEVFAELSATTTRVLVDVAELPISEEIAGIVVPVGVLMGVWVFAYELQRLSRTE</sequence>
<keyword evidence="1" id="KW-0812">Transmembrane</keyword>
<evidence type="ECO:0000313" key="3">
    <source>
        <dbReference type="Proteomes" id="UP000823588"/>
    </source>
</evidence>
<feature type="transmembrane region" description="Helical" evidence="1">
    <location>
        <begin position="57"/>
        <end position="75"/>
    </location>
</feature>
<gene>
    <name evidence="2" type="ORF">J2751_000401</name>
</gene>
<comment type="caution">
    <text evidence="2">The sequence shown here is derived from an EMBL/GenBank/DDBJ whole genome shotgun (WGS) entry which is preliminary data.</text>
</comment>
<keyword evidence="1" id="KW-1133">Transmembrane helix</keyword>
<feature type="transmembrane region" description="Helical" evidence="1">
    <location>
        <begin position="7"/>
        <end position="27"/>
    </location>
</feature>
<proteinExistence type="predicted"/>
<keyword evidence="3" id="KW-1185">Reference proteome</keyword>
<dbReference type="AlphaFoldDB" id="A0A8T4GDU8"/>
<dbReference type="RefSeq" id="WP_209482792.1">
    <property type="nucleotide sequence ID" value="NZ_JAGGKQ010000002.1"/>
</dbReference>